<evidence type="ECO:0008006" key="2">
    <source>
        <dbReference type="Google" id="ProtNLM"/>
    </source>
</evidence>
<dbReference type="PANTHER" id="PTHR40696">
    <property type="entry name" value="DUF371 FAMILY PROTEIN"/>
    <property type="match status" value="1"/>
</dbReference>
<comment type="caution">
    <text evidence="1">The sequence shown here is derived from an EMBL/GenBank/DDBJ whole genome shotgun (WGS) entry which is preliminary data.</text>
</comment>
<organism evidence="1">
    <name type="scientific">marine sediment metagenome</name>
    <dbReference type="NCBI Taxonomy" id="412755"/>
    <lineage>
        <taxon>unclassified sequences</taxon>
        <taxon>metagenomes</taxon>
        <taxon>ecological metagenomes</taxon>
    </lineage>
</organism>
<protein>
    <recommendedName>
        <fullName evidence="2">DUF371 domain-containing protein</fullName>
    </recommendedName>
</protein>
<gene>
    <name evidence="1" type="ORF">S01H1_71191</name>
</gene>
<name>X0YS12_9ZZZZ</name>
<dbReference type="InterPro" id="IPR007171">
    <property type="entry name" value="DUF371"/>
</dbReference>
<dbReference type="EMBL" id="BARS01047390">
    <property type="protein sequence ID" value="GAG39466.1"/>
    <property type="molecule type" value="Genomic_DNA"/>
</dbReference>
<accession>X0YS12</accession>
<dbReference type="InterPro" id="IPR023131">
    <property type="entry name" value="Mth639-like_dom_sf"/>
</dbReference>
<evidence type="ECO:0000313" key="1">
    <source>
        <dbReference type="EMBL" id="GAG39466.1"/>
    </source>
</evidence>
<sequence length="143" mass="16077">MTILETITAKGHNLIRCTHTTTIELTKDTHLTKNGTCILGIEASKACYDLNPLLKKKITDGEKINVIIKAGDIADSFYGYGNRYLTLLNKKDIVFRKSDFVCDRTILIKCSKSSSELNRNIIKMLTNSKERFSIIFEVNDANG</sequence>
<dbReference type="PANTHER" id="PTHR40696:SF1">
    <property type="entry name" value="DUF371 DOMAIN-CONTAINING PROTEIN"/>
    <property type="match status" value="1"/>
</dbReference>
<reference evidence="1" key="1">
    <citation type="journal article" date="2014" name="Front. Microbiol.">
        <title>High frequency of phylogenetically diverse reductive dehalogenase-homologous genes in deep subseafloor sedimentary metagenomes.</title>
        <authorList>
            <person name="Kawai M."/>
            <person name="Futagami T."/>
            <person name="Toyoda A."/>
            <person name="Takaki Y."/>
            <person name="Nishi S."/>
            <person name="Hori S."/>
            <person name="Arai W."/>
            <person name="Tsubouchi T."/>
            <person name="Morono Y."/>
            <person name="Uchiyama I."/>
            <person name="Ito T."/>
            <person name="Fujiyama A."/>
            <person name="Inagaki F."/>
            <person name="Takami H."/>
        </authorList>
    </citation>
    <scope>NUCLEOTIDE SEQUENCE</scope>
    <source>
        <strain evidence="1">Expedition CK06-06</strain>
    </source>
</reference>
<dbReference type="AlphaFoldDB" id="X0YS12"/>
<proteinExistence type="predicted"/>
<dbReference type="Gene3D" id="2.60.120.630">
    <property type="entry name" value="mth639 domain like"/>
    <property type="match status" value="1"/>
</dbReference>
<dbReference type="Pfam" id="PF04027">
    <property type="entry name" value="DUF371"/>
    <property type="match status" value="1"/>
</dbReference>